<evidence type="ECO:0000256" key="4">
    <source>
        <dbReference type="ARBA" id="ARBA00023014"/>
    </source>
</evidence>
<dbReference type="Pfam" id="PF00355">
    <property type="entry name" value="Rieske"/>
    <property type="match status" value="1"/>
</dbReference>
<dbReference type="Gene3D" id="2.102.10.10">
    <property type="entry name" value="Rieske [2Fe-2S] iron-sulphur domain"/>
    <property type="match status" value="1"/>
</dbReference>
<dbReference type="InterPro" id="IPR017941">
    <property type="entry name" value="Rieske_2Fe-2S"/>
</dbReference>
<accession>A0A6J6EPE8</accession>
<organism evidence="7">
    <name type="scientific">freshwater metagenome</name>
    <dbReference type="NCBI Taxonomy" id="449393"/>
    <lineage>
        <taxon>unclassified sequences</taxon>
        <taxon>metagenomes</taxon>
        <taxon>ecological metagenomes</taxon>
    </lineage>
</organism>
<dbReference type="SUPFAM" id="SSF50022">
    <property type="entry name" value="ISP domain"/>
    <property type="match status" value="1"/>
</dbReference>
<dbReference type="CDD" id="cd03467">
    <property type="entry name" value="Rieske"/>
    <property type="match status" value="1"/>
</dbReference>
<dbReference type="InterPro" id="IPR036922">
    <property type="entry name" value="Rieske_2Fe-2S_sf"/>
</dbReference>
<name>A0A6J6EPE8_9ZZZZ</name>
<dbReference type="PROSITE" id="PS51296">
    <property type="entry name" value="RIESKE"/>
    <property type="match status" value="1"/>
</dbReference>
<protein>
    <submittedName>
        <fullName evidence="7">Unannotated protein</fullName>
    </submittedName>
</protein>
<evidence type="ECO:0000256" key="5">
    <source>
        <dbReference type="SAM" id="MobiDB-lite"/>
    </source>
</evidence>
<keyword evidence="2" id="KW-0479">Metal-binding</keyword>
<feature type="region of interest" description="Disordered" evidence="5">
    <location>
        <begin position="67"/>
        <end position="89"/>
    </location>
</feature>
<evidence type="ECO:0000256" key="2">
    <source>
        <dbReference type="ARBA" id="ARBA00022723"/>
    </source>
</evidence>
<evidence type="ECO:0000259" key="6">
    <source>
        <dbReference type="PROSITE" id="PS51296"/>
    </source>
</evidence>
<gene>
    <name evidence="7" type="ORF">UFOPK1726_00723</name>
</gene>
<evidence type="ECO:0000313" key="7">
    <source>
        <dbReference type="EMBL" id="CAB4578382.1"/>
    </source>
</evidence>
<feature type="domain" description="Rieske" evidence="6">
    <location>
        <begin position="93"/>
        <end position="183"/>
    </location>
</feature>
<reference evidence="7" key="1">
    <citation type="submission" date="2020-05" db="EMBL/GenBank/DDBJ databases">
        <authorList>
            <person name="Chiriac C."/>
            <person name="Salcher M."/>
            <person name="Ghai R."/>
            <person name="Kavagutti S V."/>
        </authorList>
    </citation>
    <scope>NUCLEOTIDE SEQUENCE</scope>
</reference>
<dbReference type="GO" id="GO:0046872">
    <property type="term" value="F:metal ion binding"/>
    <property type="evidence" value="ECO:0007669"/>
    <property type="project" value="UniProtKB-KW"/>
</dbReference>
<evidence type="ECO:0000256" key="3">
    <source>
        <dbReference type="ARBA" id="ARBA00023004"/>
    </source>
</evidence>
<dbReference type="AlphaFoldDB" id="A0A6J6EPE8"/>
<keyword evidence="1" id="KW-0001">2Fe-2S</keyword>
<dbReference type="EMBL" id="CAEZTT010000077">
    <property type="protein sequence ID" value="CAB4578382.1"/>
    <property type="molecule type" value="Genomic_DNA"/>
</dbReference>
<sequence>MKRREALTVLAGSIVALLPISTANANQKRRTIYCMQNGKVRKVTGVNPSCPVGWNRTSTKNGKAALRAQRQAEQNSGSGNSASPNTPNIPNNWVKLTTLAALPATTATKIASENIWLIKNGDEVTGFSGRCTHQGISVVARGAGFYCPGHGATYDKNGQNPTNPATRPLERARIEVANGDVYLVK</sequence>
<evidence type="ECO:0000256" key="1">
    <source>
        <dbReference type="ARBA" id="ARBA00022714"/>
    </source>
</evidence>
<dbReference type="GO" id="GO:0051537">
    <property type="term" value="F:2 iron, 2 sulfur cluster binding"/>
    <property type="evidence" value="ECO:0007669"/>
    <property type="project" value="UniProtKB-KW"/>
</dbReference>
<keyword evidence="3" id="KW-0408">Iron</keyword>
<feature type="compositionally biased region" description="Polar residues" evidence="5">
    <location>
        <begin position="71"/>
        <end position="89"/>
    </location>
</feature>
<keyword evidence="4" id="KW-0411">Iron-sulfur</keyword>
<proteinExistence type="predicted"/>